<comment type="caution">
    <text evidence="11">The sequence shown here is derived from an EMBL/GenBank/DDBJ whole genome shotgun (WGS) entry which is preliminary data.</text>
</comment>
<reference evidence="11 12" key="1">
    <citation type="journal article" date="2016" name="Sci. Rep.">
        <title>The genome sequence of the outbreeding globe artichoke constructed de novo incorporating a phase-aware low-pass sequencing strategy of F1 progeny.</title>
        <authorList>
            <person name="Scaglione D."/>
            <person name="Reyes-Chin-Wo S."/>
            <person name="Acquadro A."/>
            <person name="Froenicke L."/>
            <person name="Portis E."/>
            <person name="Beitel C."/>
            <person name="Tirone M."/>
            <person name="Mauro R."/>
            <person name="Lo Monaco A."/>
            <person name="Mauromicale G."/>
            <person name="Faccioli P."/>
            <person name="Cattivelli L."/>
            <person name="Rieseberg L."/>
            <person name="Michelmore R."/>
            <person name="Lanteri S."/>
        </authorList>
    </citation>
    <scope>NUCLEOTIDE SEQUENCE [LARGE SCALE GENOMIC DNA]</scope>
    <source>
        <strain evidence="11">2C</strain>
    </source>
</reference>
<feature type="chain" id="PRO_5007119690" description="ER membrane protein complex subunit 10" evidence="10">
    <location>
        <begin position="22"/>
        <end position="258"/>
    </location>
</feature>
<dbReference type="Proteomes" id="UP000243975">
    <property type="component" value="Unassembled WGS sequence"/>
</dbReference>
<proteinExistence type="inferred from homology"/>
<dbReference type="PANTHER" id="PTHR21397">
    <property type="entry name" value="CHROMATIN COMPLEXES SUBUNIT BAP18-RELATED"/>
    <property type="match status" value="1"/>
</dbReference>
<dbReference type="Gramene" id="KVI08471">
    <property type="protein sequence ID" value="KVI08471"/>
    <property type="gene ID" value="Ccrd_013157"/>
</dbReference>
<sequence>MKPTVALLLLSFTLLFSLFSAFQSDELLVDDEQFGLGKRPSPELDLSISSSSPSIPSRSHSPPKPIRKRSADSNSDSRVQFALEHAFGDSDDFSTAGTFTARLKTYGGHGTLTKLRFTRNDLSTIEQEKFKKLLENDDFYTIRVPSDVLNPPGRDYVISSVKARCLPNDGLDENFIIHMPAKWSFNSHAVLKYSEQAPRRPMFSEDIGSGEMGEDEGWMYFIPLVIIVVNAFTQAMNMPEEQASAQTQQPVGAAMQRR</sequence>
<gene>
    <name evidence="11" type="ORF">Ccrd_013157</name>
</gene>
<dbReference type="AlphaFoldDB" id="A0A103YG41"/>
<dbReference type="CDD" id="cd22209">
    <property type="entry name" value="EMC10"/>
    <property type="match status" value="1"/>
</dbReference>
<comment type="subcellular location">
    <subcellularLocation>
        <location evidence="1">Endoplasmic reticulum membrane</location>
        <topology evidence="1">Single-pass type I membrane protein</topology>
    </subcellularLocation>
</comment>
<evidence type="ECO:0000256" key="8">
    <source>
        <dbReference type="ARBA" id="ARBA00023136"/>
    </source>
</evidence>
<evidence type="ECO:0000256" key="6">
    <source>
        <dbReference type="ARBA" id="ARBA00022824"/>
    </source>
</evidence>
<evidence type="ECO:0000256" key="3">
    <source>
        <dbReference type="ARBA" id="ARBA00020105"/>
    </source>
</evidence>
<accession>A0A103YG41</accession>
<evidence type="ECO:0000256" key="10">
    <source>
        <dbReference type="SAM" id="SignalP"/>
    </source>
</evidence>
<evidence type="ECO:0000313" key="11">
    <source>
        <dbReference type="EMBL" id="KVI08471.1"/>
    </source>
</evidence>
<evidence type="ECO:0000256" key="7">
    <source>
        <dbReference type="ARBA" id="ARBA00022989"/>
    </source>
</evidence>
<dbReference type="STRING" id="59895.A0A103YG41"/>
<evidence type="ECO:0000256" key="5">
    <source>
        <dbReference type="ARBA" id="ARBA00022729"/>
    </source>
</evidence>
<evidence type="ECO:0000313" key="12">
    <source>
        <dbReference type="Proteomes" id="UP000243975"/>
    </source>
</evidence>
<keyword evidence="12" id="KW-1185">Reference proteome</keyword>
<comment type="similarity">
    <text evidence="2">Belongs to the EMC10 family.</text>
</comment>
<keyword evidence="5 10" id="KW-0732">Signal</keyword>
<evidence type="ECO:0000256" key="2">
    <source>
        <dbReference type="ARBA" id="ARBA00007695"/>
    </source>
</evidence>
<dbReference type="PANTHER" id="PTHR21397:SF4">
    <property type="entry name" value="ER MEMBRANE PROTEIN COMPLEX SUBUNIT 10"/>
    <property type="match status" value="1"/>
</dbReference>
<evidence type="ECO:0000256" key="4">
    <source>
        <dbReference type="ARBA" id="ARBA00022692"/>
    </source>
</evidence>
<keyword evidence="7" id="KW-1133">Transmembrane helix</keyword>
<feature type="region of interest" description="Disordered" evidence="9">
    <location>
        <begin position="39"/>
        <end position="75"/>
    </location>
</feature>
<keyword evidence="6" id="KW-0256">Endoplasmic reticulum</keyword>
<name>A0A103YG41_CYNCS</name>
<evidence type="ECO:0000256" key="1">
    <source>
        <dbReference type="ARBA" id="ARBA00004115"/>
    </source>
</evidence>
<dbReference type="EMBL" id="LEKV01001115">
    <property type="protein sequence ID" value="KVI08471.1"/>
    <property type="molecule type" value="Genomic_DNA"/>
</dbReference>
<keyword evidence="4" id="KW-0812">Transmembrane</keyword>
<organism evidence="11 12">
    <name type="scientific">Cynara cardunculus var. scolymus</name>
    <name type="common">Globe artichoke</name>
    <name type="synonym">Cynara scolymus</name>
    <dbReference type="NCBI Taxonomy" id="59895"/>
    <lineage>
        <taxon>Eukaryota</taxon>
        <taxon>Viridiplantae</taxon>
        <taxon>Streptophyta</taxon>
        <taxon>Embryophyta</taxon>
        <taxon>Tracheophyta</taxon>
        <taxon>Spermatophyta</taxon>
        <taxon>Magnoliopsida</taxon>
        <taxon>eudicotyledons</taxon>
        <taxon>Gunneridae</taxon>
        <taxon>Pentapetalae</taxon>
        <taxon>asterids</taxon>
        <taxon>campanulids</taxon>
        <taxon>Asterales</taxon>
        <taxon>Asteraceae</taxon>
        <taxon>Carduoideae</taxon>
        <taxon>Cardueae</taxon>
        <taxon>Carduinae</taxon>
        <taxon>Cynara</taxon>
    </lineage>
</organism>
<evidence type="ECO:0000256" key="9">
    <source>
        <dbReference type="SAM" id="MobiDB-lite"/>
    </source>
</evidence>
<feature type="signal peptide" evidence="10">
    <location>
        <begin position="1"/>
        <end position="21"/>
    </location>
</feature>
<feature type="compositionally biased region" description="Low complexity" evidence="9">
    <location>
        <begin position="47"/>
        <end position="60"/>
    </location>
</feature>
<dbReference type="OMA" id="IQFPLEH"/>
<protein>
    <recommendedName>
        <fullName evidence="3">ER membrane protein complex subunit 10</fullName>
    </recommendedName>
</protein>
<keyword evidence="8" id="KW-0472">Membrane</keyword>
<dbReference type="GO" id="GO:0005789">
    <property type="term" value="C:endoplasmic reticulum membrane"/>
    <property type="evidence" value="ECO:0007669"/>
    <property type="project" value="UniProtKB-SubCell"/>
</dbReference>